<gene>
    <name evidence="4" type="ORF">ACFP3R_12610</name>
</gene>
<dbReference type="PANTHER" id="PTHR43352:SF1">
    <property type="entry name" value="ANTHRANILATE--COA LIGASE"/>
    <property type="match status" value="1"/>
</dbReference>
<dbReference type="InterPro" id="IPR025110">
    <property type="entry name" value="AMP-bd_C"/>
</dbReference>
<dbReference type="Pfam" id="PF13193">
    <property type="entry name" value="AMP-binding_C"/>
    <property type="match status" value="1"/>
</dbReference>
<keyword evidence="5" id="KW-1185">Reference proteome</keyword>
<sequence>MDLIHHLVGRHDGDRVSYVDPAAGEVTYRELREAAGAYAARLRDSGVPRGSRCLIVSDDSVAAVTAVLGTWWHGCVPVPVSPVLRESEIVFMAKDSGAVAAHIDAPPAKERVLREELGSLVRLDGAEAGTGTAPEPAVFAADDEVLVQYTSGSTGTPRGVRHGLAGVAATLAGFGAHLGLTPDDVVVSTAKLSFGYGFGNSLLFPLAAGAGVVLLGGAVDPYVVATALNTHRPTVLCSVPRVYAGLVALAEQVSAGSLRRAVSAGEHLPAELAERFTATFGVPLVNGLGATEVLHIVVATDPGRTEPGSTGRAVAGVEVTVRDEDGEVVPDGVDGRLHIAAGSVALGYIDRPDATARTFARGGAYTGDIVHRTPEGDVRHLCRADDLLNLGGYKVSPAEIEKAVRGTEGVADCAVVGETDDNGLQQAIAYAVPVAGVGAADLRQAILRSVRADLAPFKRPARIEVLDQLPVTSTGKLARFKLRSTGVAK</sequence>
<evidence type="ECO:0000313" key="5">
    <source>
        <dbReference type="Proteomes" id="UP001596220"/>
    </source>
</evidence>
<dbReference type="SUPFAM" id="SSF56801">
    <property type="entry name" value="Acetyl-CoA synthetase-like"/>
    <property type="match status" value="1"/>
</dbReference>
<organism evidence="4 5">
    <name type="scientific">Saccharothrix lopnurensis</name>
    <dbReference type="NCBI Taxonomy" id="1670621"/>
    <lineage>
        <taxon>Bacteria</taxon>
        <taxon>Bacillati</taxon>
        <taxon>Actinomycetota</taxon>
        <taxon>Actinomycetes</taxon>
        <taxon>Pseudonocardiales</taxon>
        <taxon>Pseudonocardiaceae</taxon>
        <taxon>Saccharothrix</taxon>
    </lineage>
</organism>
<dbReference type="InterPro" id="IPR000873">
    <property type="entry name" value="AMP-dep_synth/lig_dom"/>
</dbReference>
<dbReference type="EMBL" id="JBHSQO010000010">
    <property type="protein sequence ID" value="MFC6090116.1"/>
    <property type="molecule type" value="Genomic_DNA"/>
</dbReference>
<dbReference type="PANTHER" id="PTHR43352">
    <property type="entry name" value="ACETYL-COA SYNTHETASE"/>
    <property type="match status" value="1"/>
</dbReference>
<proteinExistence type="predicted"/>
<feature type="domain" description="AMP-binding enzyme C-terminal" evidence="3">
    <location>
        <begin position="399"/>
        <end position="476"/>
    </location>
</feature>
<name>A0ABW1P4F9_9PSEU</name>
<dbReference type="Pfam" id="PF00501">
    <property type="entry name" value="AMP-binding"/>
    <property type="match status" value="1"/>
</dbReference>
<evidence type="ECO:0000313" key="4">
    <source>
        <dbReference type="EMBL" id="MFC6090116.1"/>
    </source>
</evidence>
<dbReference type="Gene3D" id="3.30.300.30">
    <property type="match status" value="1"/>
</dbReference>
<feature type="domain" description="AMP-dependent synthetase/ligase" evidence="2">
    <location>
        <begin position="12"/>
        <end position="348"/>
    </location>
</feature>
<dbReference type="InterPro" id="IPR045851">
    <property type="entry name" value="AMP-bd_C_sf"/>
</dbReference>
<evidence type="ECO:0000259" key="2">
    <source>
        <dbReference type="Pfam" id="PF00501"/>
    </source>
</evidence>
<keyword evidence="1" id="KW-0436">Ligase</keyword>
<dbReference type="Proteomes" id="UP001596220">
    <property type="component" value="Unassembled WGS sequence"/>
</dbReference>
<dbReference type="InterPro" id="IPR042099">
    <property type="entry name" value="ANL_N_sf"/>
</dbReference>
<evidence type="ECO:0000259" key="3">
    <source>
        <dbReference type="Pfam" id="PF13193"/>
    </source>
</evidence>
<dbReference type="RefSeq" id="WP_380635753.1">
    <property type="nucleotide sequence ID" value="NZ_JBHSQO010000010.1"/>
</dbReference>
<accession>A0ABW1P4F9</accession>
<protein>
    <submittedName>
        <fullName evidence="4">AMP-binding protein</fullName>
    </submittedName>
</protein>
<dbReference type="InterPro" id="IPR020845">
    <property type="entry name" value="AMP-binding_CS"/>
</dbReference>
<evidence type="ECO:0000256" key="1">
    <source>
        <dbReference type="ARBA" id="ARBA00022598"/>
    </source>
</evidence>
<reference evidence="5" key="1">
    <citation type="journal article" date="2019" name="Int. J. Syst. Evol. Microbiol.">
        <title>The Global Catalogue of Microorganisms (GCM) 10K type strain sequencing project: providing services to taxonomists for standard genome sequencing and annotation.</title>
        <authorList>
            <consortium name="The Broad Institute Genomics Platform"/>
            <consortium name="The Broad Institute Genome Sequencing Center for Infectious Disease"/>
            <person name="Wu L."/>
            <person name="Ma J."/>
        </authorList>
    </citation>
    <scope>NUCLEOTIDE SEQUENCE [LARGE SCALE GENOMIC DNA]</scope>
    <source>
        <strain evidence="5">CGMCC 4.7246</strain>
    </source>
</reference>
<comment type="caution">
    <text evidence="4">The sequence shown here is derived from an EMBL/GenBank/DDBJ whole genome shotgun (WGS) entry which is preliminary data.</text>
</comment>
<dbReference type="PROSITE" id="PS00455">
    <property type="entry name" value="AMP_BINDING"/>
    <property type="match status" value="1"/>
</dbReference>
<dbReference type="Gene3D" id="3.40.50.12780">
    <property type="entry name" value="N-terminal domain of ligase-like"/>
    <property type="match status" value="1"/>
</dbReference>